<feature type="domain" description="Nudix hydrolase" evidence="3">
    <location>
        <begin position="9"/>
        <end position="149"/>
    </location>
</feature>
<dbReference type="CDD" id="cd04686">
    <property type="entry name" value="NUDIX_Hydrolase"/>
    <property type="match status" value="1"/>
</dbReference>
<dbReference type="EMBL" id="QTTN01000012">
    <property type="protein sequence ID" value="REE85285.1"/>
    <property type="molecule type" value="Genomic_DNA"/>
</dbReference>
<dbReference type="InterPro" id="IPR020084">
    <property type="entry name" value="NUDIX_hydrolase_CS"/>
</dbReference>
<comment type="caution">
    <text evidence="4">The sequence shown here is derived from an EMBL/GenBank/DDBJ whole genome shotgun (WGS) entry which is preliminary data.</text>
</comment>
<dbReference type="Gene3D" id="3.90.79.10">
    <property type="entry name" value="Nucleoside Triphosphate Pyrophosphohydrolase"/>
    <property type="match status" value="1"/>
</dbReference>
<protein>
    <submittedName>
        <fullName evidence="4">ADP-ribose pyrophosphatase YjhB (NUDIX family)</fullName>
    </submittedName>
</protein>
<dbReference type="PROSITE" id="PS00893">
    <property type="entry name" value="NUDIX_BOX"/>
    <property type="match status" value="1"/>
</dbReference>
<name>A0A3D9RYZ2_9BACL</name>
<gene>
    <name evidence="4" type="ORF">A8990_11214</name>
</gene>
<comment type="cofactor">
    <cofactor evidence="1">
        <name>Mg(2+)</name>
        <dbReference type="ChEBI" id="CHEBI:18420"/>
    </cofactor>
</comment>
<evidence type="ECO:0000256" key="1">
    <source>
        <dbReference type="ARBA" id="ARBA00001946"/>
    </source>
</evidence>
<evidence type="ECO:0000256" key="2">
    <source>
        <dbReference type="ARBA" id="ARBA00022801"/>
    </source>
</evidence>
<evidence type="ECO:0000313" key="5">
    <source>
        <dbReference type="Proteomes" id="UP000256304"/>
    </source>
</evidence>
<accession>A0A3D9RYZ2</accession>
<sequence length="165" mass="18461">MADDSGKFHRHMGVYGVCVTTDSRLLVIRKILGPYTGRYDLPGGRLEPLEALEQGITREIREETGHTVRSLRNIGVCDFSVMWSLHDETVEHLHHIAILYDAAIDIEEVVSIVESFEGQDSNGAIWLSFDEVTSANSSPLVIQAIEWIRAGTLPIARGFFDYRSS</sequence>
<proteinExistence type="predicted"/>
<dbReference type="SUPFAM" id="SSF55811">
    <property type="entry name" value="Nudix"/>
    <property type="match status" value="1"/>
</dbReference>
<dbReference type="PROSITE" id="PS51462">
    <property type="entry name" value="NUDIX"/>
    <property type="match status" value="1"/>
</dbReference>
<dbReference type="GO" id="GO:0016787">
    <property type="term" value="F:hydrolase activity"/>
    <property type="evidence" value="ECO:0007669"/>
    <property type="project" value="UniProtKB-KW"/>
</dbReference>
<dbReference type="Proteomes" id="UP000256304">
    <property type="component" value="Unassembled WGS sequence"/>
</dbReference>
<dbReference type="RefSeq" id="WP_116189280.1">
    <property type="nucleotide sequence ID" value="NZ_QTTN01000012.1"/>
</dbReference>
<dbReference type="PANTHER" id="PTHR43046">
    <property type="entry name" value="GDP-MANNOSE MANNOSYL HYDROLASE"/>
    <property type="match status" value="1"/>
</dbReference>
<dbReference type="PANTHER" id="PTHR43046:SF14">
    <property type="entry name" value="MUTT_NUDIX FAMILY PROTEIN"/>
    <property type="match status" value="1"/>
</dbReference>
<dbReference type="AlphaFoldDB" id="A0A3D9RYZ2"/>
<dbReference type="OrthoDB" id="369191at2"/>
<keyword evidence="5" id="KW-1185">Reference proteome</keyword>
<reference evidence="4 5" key="1">
    <citation type="submission" date="2018-08" db="EMBL/GenBank/DDBJ databases">
        <title>Genomic Encyclopedia of Type Strains, Phase III (KMG-III): the genomes of soil and plant-associated and newly described type strains.</title>
        <authorList>
            <person name="Whitman W."/>
        </authorList>
    </citation>
    <scope>NUCLEOTIDE SEQUENCE [LARGE SCALE GENOMIC DNA]</scope>
    <source>
        <strain evidence="4 5">CGMCC 1.10966</strain>
    </source>
</reference>
<dbReference type="InterPro" id="IPR015797">
    <property type="entry name" value="NUDIX_hydrolase-like_dom_sf"/>
</dbReference>
<organism evidence="4 5">
    <name type="scientific">Paenibacillus taihuensis</name>
    <dbReference type="NCBI Taxonomy" id="1156355"/>
    <lineage>
        <taxon>Bacteria</taxon>
        <taxon>Bacillati</taxon>
        <taxon>Bacillota</taxon>
        <taxon>Bacilli</taxon>
        <taxon>Bacillales</taxon>
        <taxon>Paenibacillaceae</taxon>
        <taxon>Paenibacillus</taxon>
    </lineage>
</organism>
<keyword evidence="2" id="KW-0378">Hydrolase</keyword>
<dbReference type="InterPro" id="IPR000086">
    <property type="entry name" value="NUDIX_hydrolase_dom"/>
</dbReference>
<dbReference type="Pfam" id="PF00293">
    <property type="entry name" value="NUDIX"/>
    <property type="match status" value="1"/>
</dbReference>
<evidence type="ECO:0000313" key="4">
    <source>
        <dbReference type="EMBL" id="REE85285.1"/>
    </source>
</evidence>
<evidence type="ECO:0000259" key="3">
    <source>
        <dbReference type="PROSITE" id="PS51462"/>
    </source>
</evidence>